<organism evidence="1 2">
    <name type="scientific">Clostridium luticellarii</name>
    <dbReference type="NCBI Taxonomy" id="1691940"/>
    <lineage>
        <taxon>Bacteria</taxon>
        <taxon>Bacillati</taxon>
        <taxon>Bacillota</taxon>
        <taxon>Clostridia</taxon>
        <taxon>Eubacteriales</taxon>
        <taxon>Clostridiaceae</taxon>
        <taxon>Clostridium</taxon>
    </lineage>
</organism>
<dbReference type="Proteomes" id="UP000237798">
    <property type="component" value="Unassembled WGS sequence"/>
</dbReference>
<dbReference type="RefSeq" id="WP_106008512.1">
    <property type="nucleotide sequence ID" value="NZ_PVXP01000009.1"/>
</dbReference>
<protein>
    <submittedName>
        <fullName evidence="1">Uncharacterized protein</fullName>
    </submittedName>
</protein>
<reference evidence="1 2" key="1">
    <citation type="submission" date="2018-03" db="EMBL/GenBank/DDBJ databases">
        <title>Genome sequence of Clostridium luticellarii DSM 29923.</title>
        <authorList>
            <person name="Poehlein A."/>
            <person name="Daniel R."/>
        </authorList>
    </citation>
    <scope>NUCLEOTIDE SEQUENCE [LARGE SCALE GENOMIC DNA]</scope>
    <source>
        <strain evidence="1 2">DSM 29923</strain>
    </source>
</reference>
<comment type="caution">
    <text evidence="1">The sequence shown here is derived from an EMBL/GenBank/DDBJ whole genome shotgun (WGS) entry which is preliminary data.</text>
</comment>
<dbReference type="OrthoDB" id="2906757at2"/>
<name>A0A2T0BQ60_9CLOT</name>
<proteinExistence type="predicted"/>
<sequence length="213" mass="25076">MSSEIKISMTSFTDFSLTTDSRKLNKVREIKNRARSTYTPATDYWKQLREEIVNINKNKLSLEHLKNLSNTIDPKKRSNYIKAINGYIKFFKKYLKDDFTFFAPKKDLWNYDTLSINVNPELGFVIDKKLYLIKLYFKEATTSAEIILNKTRAEEIAYLMWTTLSDFYKNKNVSMCFLNVSKGQLVIPEFDKNDQKIVLSVSAKSFINYWNQC</sequence>
<gene>
    <name evidence="1" type="ORF">CLLU_10370</name>
</gene>
<evidence type="ECO:0000313" key="2">
    <source>
        <dbReference type="Proteomes" id="UP000237798"/>
    </source>
</evidence>
<dbReference type="EMBL" id="PVXP01000009">
    <property type="protein sequence ID" value="PRR86009.1"/>
    <property type="molecule type" value="Genomic_DNA"/>
</dbReference>
<accession>A0A2T0BQ60</accession>
<evidence type="ECO:0000313" key="1">
    <source>
        <dbReference type="EMBL" id="PRR86009.1"/>
    </source>
</evidence>
<dbReference type="AlphaFoldDB" id="A0A2T0BQ60"/>
<keyword evidence="2" id="KW-1185">Reference proteome</keyword>